<comment type="similarity">
    <text evidence="1">Belongs to the HAD-like hydrolase superfamily. SerB family.</text>
</comment>
<name>A0A3P5WBB7_9MICC</name>
<dbReference type="InterPro" id="IPR036412">
    <property type="entry name" value="HAD-like_sf"/>
</dbReference>
<dbReference type="EMBL" id="UXAU01000009">
    <property type="protein sequence ID" value="VDC18481.1"/>
    <property type="molecule type" value="Genomic_DNA"/>
</dbReference>
<evidence type="ECO:0000256" key="1">
    <source>
        <dbReference type="ARBA" id="ARBA00009184"/>
    </source>
</evidence>
<dbReference type="InterPro" id="IPR023214">
    <property type="entry name" value="HAD_sf"/>
</dbReference>
<dbReference type="AlphaFoldDB" id="A0A3P5WBB7"/>
<reference evidence="3 4" key="1">
    <citation type="submission" date="2018-11" db="EMBL/GenBank/DDBJ databases">
        <authorList>
            <person name="Criscuolo A."/>
        </authorList>
    </citation>
    <scope>NUCLEOTIDE SEQUENCE [LARGE SCALE GENOMIC DNA]</scope>
    <source>
        <strain evidence="3">AT11b</strain>
    </source>
</reference>
<protein>
    <submittedName>
        <fullName evidence="3">Phosphoserine phosphatase</fullName>
    </submittedName>
</protein>
<evidence type="ECO:0000313" key="3">
    <source>
        <dbReference type="EMBL" id="VDC18481.1"/>
    </source>
</evidence>
<dbReference type="PANTHER" id="PTHR43344">
    <property type="entry name" value="PHOSPHOSERINE PHOSPHATASE"/>
    <property type="match status" value="1"/>
</dbReference>
<feature type="compositionally biased region" description="Polar residues" evidence="2">
    <location>
        <begin position="219"/>
        <end position="230"/>
    </location>
</feature>
<dbReference type="Proteomes" id="UP000280861">
    <property type="component" value="Unassembled WGS sequence"/>
</dbReference>
<dbReference type="SUPFAM" id="SSF56784">
    <property type="entry name" value="HAD-like"/>
    <property type="match status" value="1"/>
</dbReference>
<dbReference type="InterPro" id="IPR050582">
    <property type="entry name" value="HAD-like_SerB"/>
</dbReference>
<evidence type="ECO:0000256" key="2">
    <source>
        <dbReference type="SAM" id="MobiDB-lite"/>
    </source>
</evidence>
<gene>
    <name evidence="3" type="ORF">PSET11_00337</name>
</gene>
<feature type="region of interest" description="Disordered" evidence="2">
    <location>
        <begin position="199"/>
        <end position="237"/>
    </location>
</feature>
<evidence type="ECO:0000313" key="4">
    <source>
        <dbReference type="Proteomes" id="UP000280861"/>
    </source>
</evidence>
<dbReference type="Pfam" id="PF12710">
    <property type="entry name" value="HAD"/>
    <property type="match status" value="1"/>
</dbReference>
<keyword evidence="4" id="KW-1185">Reference proteome</keyword>
<organism evidence="3 4">
    <name type="scientific">Arthrobacter ulcerisalmonis</name>
    <dbReference type="NCBI Taxonomy" id="2483813"/>
    <lineage>
        <taxon>Bacteria</taxon>
        <taxon>Bacillati</taxon>
        <taxon>Actinomycetota</taxon>
        <taxon>Actinomycetes</taxon>
        <taxon>Micrococcales</taxon>
        <taxon>Micrococcaceae</taxon>
        <taxon>Arthrobacter</taxon>
    </lineage>
</organism>
<proteinExistence type="inferred from homology"/>
<dbReference type="NCBIfam" id="TIGR01488">
    <property type="entry name" value="HAD-SF-IB"/>
    <property type="match status" value="1"/>
</dbReference>
<dbReference type="RefSeq" id="WP_203415866.1">
    <property type="nucleotide sequence ID" value="NZ_CBCRYA010000005.1"/>
</dbReference>
<sequence>MSTRGIVFFDIDGTLVPSMSSSSFLAKRFGHARVLDAAEQRYAEGELTNEEVSVIDAEGWRGTPMSTVAAWLEELPLIAGIDAVVAWCVQHDVEPVLASLAWQPVADAIAKRHGLTADGGPRVRVVGSDYDGTVAEHFNEYDKRDRALQFAAEHGVSIDHCCAIGDSRSDLPLFAAVPTSLALNAGAAARAAASAAVDTKTCATSSPGSRRGKPPSTDLGRSSAQTTGSRSLRCVHT</sequence>
<dbReference type="Gene3D" id="3.40.50.1000">
    <property type="entry name" value="HAD superfamily/HAD-like"/>
    <property type="match status" value="1"/>
</dbReference>
<accession>A0A3P5WBB7</accession>